<dbReference type="EMBL" id="HBUE01089617">
    <property type="protein sequence ID" value="CAG6480920.1"/>
    <property type="molecule type" value="Transcribed_RNA"/>
</dbReference>
<reference evidence="2" key="1">
    <citation type="submission" date="2021-05" db="EMBL/GenBank/DDBJ databases">
        <authorList>
            <person name="Alioto T."/>
            <person name="Alioto T."/>
            <person name="Gomez Garrido J."/>
        </authorList>
    </citation>
    <scope>NUCLEOTIDE SEQUENCE</scope>
</reference>
<proteinExistence type="predicted"/>
<accession>A0A8D8BTC1</accession>
<sequence length="213" mass="23792">MTLVYPVVLVILALSLPPRAAGSSCLISDCSLPSGSNCSWDSFVGIDNYLLVNNKSSPPLDDPEHLFNLLQDPLEEDCVFLQVYHRNMTGELIFMLTVSCRSQISDISKITFQVNSNQSNSSASNYCLERDSKSMKRAKQCGIFANVQLKLTFLGDDKDQLLLEDLSAVVPSGTSLLLRKVEFVGDKRCSCRKLTMFWIKKHKCMQNALKEIV</sequence>
<feature type="chain" id="PRO_5034282950" evidence="1">
    <location>
        <begin position="23"/>
        <end position="213"/>
    </location>
</feature>
<evidence type="ECO:0000313" key="2">
    <source>
        <dbReference type="EMBL" id="CAG6480920.1"/>
    </source>
</evidence>
<name>A0A8D8BTC1_CULPI</name>
<feature type="signal peptide" evidence="1">
    <location>
        <begin position="1"/>
        <end position="22"/>
    </location>
</feature>
<organism evidence="2">
    <name type="scientific">Culex pipiens</name>
    <name type="common">House mosquito</name>
    <dbReference type="NCBI Taxonomy" id="7175"/>
    <lineage>
        <taxon>Eukaryota</taxon>
        <taxon>Metazoa</taxon>
        <taxon>Ecdysozoa</taxon>
        <taxon>Arthropoda</taxon>
        <taxon>Hexapoda</taxon>
        <taxon>Insecta</taxon>
        <taxon>Pterygota</taxon>
        <taxon>Neoptera</taxon>
        <taxon>Endopterygota</taxon>
        <taxon>Diptera</taxon>
        <taxon>Nematocera</taxon>
        <taxon>Culicoidea</taxon>
        <taxon>Culicidae</taxon>
        <taxon>Culicinae</taxon>
        <taxon>Culicini</taxon>
        <taxon>Culex</taxon>
        <taxon>Culex</taxon>
    </lineage>
</organism>
<protein>
    <submittedName>
        <fullName evidence="2">(northern house mosquito) hypothetical protein</fullName>
    </submittedName>
</protein>
<dbReference type="AlphaFoldDB" id="A0A8D8BTC1"/>
<keyword evidence="1" id="KW-0732">Signal</keyword>
<evidence type="ECO:0000256" key="1">
    <source>
        <dbReference type="SAM" id="SignalP"/>
    </source>
</evidence>